<evidence type="ECO:0008006" key="4">
    <source>
        <dbReference type="Google" id="ProtNLM"/>
    </source>
</evidence>
<dbReference type="SUPFAM" id="SSF56112">
    <property type="entry name" value="Protein kinase-like (PK-like)"/>
    <property type="match status" value="1"/>
</dbReference>
<organism evidence="2 3">
    <name type="scientific">[Myrmecia] bisecta</name>
    <dbReference type="NCBI Taxonomy" id="41462"/>
    <lineage>
        <taxon>Eukaryota</taxon>
        <taxon>Viridiplantae</taxon>
        <taxon>Chlorophyta</taxon>
        <taxon>core chlorophytes</taxon>
        <taxon>Trebouxiophyceae</taxon>
        <taxon>Trebouxiales</taxon>
        <taxon>Trebouxiaceae</taxon>
        <taxon>Myrmecia</taxon>
    </lineage>
</organism>
<evidence type="ECO:0000256" key="1">
    <source>
        <dbReference type="PROSITE-ProRule" id="PRU10141"/>
    </source>
</evidence>
<name>A0AAW1P5Z2_9CHLO</name>
<dbReference type="PANTHER" id="PTHR37171:SF1">
    <property type="entry name" value="SERINE_THREONINE-PROTEIN KINASE YRZF-RELATED"/>
    <property type="match status" value="1"/>
</dbReference>
<dbReference type="Proteomes" id="UP001489004">
    <property type="component" value="Unassembled WGS sequence"/>
</dbReference>
<sequence>MVAKLCQLSASKASLLRRACSREAGLQSIHSLAPSREHCPTFYHRGGPWEDHPVEYFRADVTDPVSCVLRHHLQTRAVWRVPSIASLTQGEVCWRARQQLRGTAGVIRVIALHDMTTGMLKSVVVMSCRGSLTMEDEHEQPPLVDIWNAAAGDTAAAERVRAVSEPLKATAVALLSRVELFCAPRCIRSFICSNGIWTFLGYYDKPGHMRLSQAFKYNSHHPTIRQGVHFISRRALTVVTVGQPEPQSVVTVCPPEPAAEVATPSMDLELVQRAAKFHPDLVEAVLGHGMTGDVFKYRFSSGDQAAVKLVARQSDLVKHLVHEADVYLTLRSLWGAQTPALLAVGQGRAGFVLATELLAGRHIDLRRPEDRGLLPCARTALAAVHGHGVAHGDL</sequence>
<proteinExistence type="predicted"/>
<keyword evidence="1" id="KW-0547">Nucleotide-binding</keyword>
<comment type="caution">
    <text evidence="2">The sequence shown here is derived from an EMBL/GenBank/DDBJ whole genome shotgun (WGS) entry which is preliminary data.</text>
</comment>
<dbReference type="GO" id="GO:0005524">
    <property type="term" value="F:ATP binding"/>
    <property type="evidence" value="ECO:0007669"/>
    <property type="project" value="UniProtKB-UniRule"/>
</dbReference>
<keyword evidence="1" id="KW-0067">ATP-binding</keyword>
<evidence type="ECO:0000313" key="2">
    <source>
        <dbReference type="EMBL" id="KAK9805206.1"/>
    </source>
</evidence>
<dbReference type="InterPro" id="IPR017441">
    <property type="entry name" value="Protein_kinase_ATP_BS"/>
</dbReference>
<protein>
    <recommendedName>
        <fullName evidence="4">Protein kinase domain-containing protein</fullName>
    </recommendedName>
</protein>
<gene>
    <name evidence="2" type="ORF">WJX72_005926</name>
</gene>
<dbReference type="AlphaFoldDB" id="A0AAW1P5Z2"/>
<dbReference type="InterPro" id="IPR052396">
    <property type="entry name" value="Meiotic_Drive_Suppr_Kinase"/>
</dbReference>
<keyword evidence="3" id="KW-1185">Reference proteome</keyword>
<dbReference type="InterPro" id="IPR011009">
    <property type="entry name" value="Kinase-like_dom_sf"/>
</dbReference>
<feature type="binding site" evidence="1">
    <location>
        <position position="308"/>
    </location>
    <ligand>
        <name>ATP</name>
        <dbReference type="ChEBI" id="CHEBI:30616"/>
    </ligand>
</feature>
<evidence type="ECO:0000313" key="3">
    <source>
        <dbReference type="Proteomes" id="UP001489004"/>
    </source>
</evidence>
<dbReference type="PANTHER" id="PTHR37171">
    <property type="entry name" value="SERINE/THREONINE-PROTEIN KINASE YRZF-RELATED"/>
    <property type="match status" value="1"/>
</dbReference>
<dbReference type="PROSITE" id="PS00107">
    <property type="entry name" value="PROTEIN_KINASE_ATP"/>
    <property type="match status" value="1"/>
</dbReference>
<dbReference type="EMBL" id="JALJOR010000016">
    <property type="protein sequence ID" value="KAK9805206.1"/>
    <property type="molecule type" value="Genomic_DNA"/>
</dbReference>
<reference evidence="2 3" key="1">
    <citation type="journal article" date="2024" name="Nat. Commun.">
        <title>Phylogenomics reveals the evolutionary origins of lichenization in chlorophyte algae.</title>
        <authorList>
            <person name="Puginier C."/>
            <person name="Libourel C."/>
            <person name="Otte J."/>
            <person name="Skaloud P."/>
            <person name="Haon M."/>
            <person name="Grisel S."/>
            <person name="Petersen M."/>
            <person name="Berrin J.G."/>
            <person name="Delaux P.M."/>
            <person name="Dal Grande F."/>
            <person name="Keller J."/>
        </authorList>
    </citation>
    <scope>NUCLEOTIDE SEQUENCE [LARGE SCALE GENOMIC DNA]</scope>
    <source>
        <strain evidence="2 3">SAG 2043</strain>
    </source>
</reference>
<accession>A0AAW1P5Z2</accession>